<evidence type="ECO:0000313" key="3">
    <source>
        <dbReference type="Proteomes" id="UP000000763"/>
    </source>
</evidence>
<feature type="region of interest" description="Disordered" evidence="1">
    <location>
        <begin position="39"/>
        <end position="75"/>
    </location>
</feature>
<dbReference type="Proteomes" id="UP000000763">
    <property type="component" value="Chromosome 3"/>
</dbReference>
<evidence type="ECO:0000256" key="1">
    <source>
        <dbReference type="SAM" id="MobiDB-lite"/>
    </source>
</evidence>
<dbReference type="EMBL" id="AC145379">
    <property type="protein sequence ID" value="AAS07285.1"/>
    <property type="molecule type" value="Genomic_DNA"/>
</dbReference>
<sequence length="168" mass="17554">MVVTRGRRRQPAVGTQRRKWLAVGGEAAVAGSVPCRPDLAADSREAEEEAAISGGRRSGEAALAGDWKAEEEATGGGRYLRVESEAAVGPDQLSALHAALNVVWRNRSGHHECGGGLLPLVSVGTGPTPKRGGGSRHSTPGATRSGKCHVGQEWNPPKVFYSRPVTGD</sequence>
<organism evidence="2 3">
    <name type="scientific">Oryza sativa subsp. japonica</name>
    <name type="common">Rice</name>
    <dbReference type="NCBI Taxonomy" id="39947"/>
    <lineage>
        <taxon>Eukaryota</taxon>
        <taxon>Viridiplantae</taxon>
        <taxon>Streptophyta</taxon>
        <taxon>Embryophyta</taxon>
        <taxon>Tracheophyta</taxon>
        <taxon>Spermatophyta</taxon>
        <taxon>Magnoliopsida</taxon>
        <taxon>Liliopsida</taxon>
        <taxon>Poales</taxon>
        <taxon>Poaceae</taxon>
        <taxon>BOP clade</taxon>
        <taxon>Oryzoideae</taxon>
        <taxon>Oryzeae</taxon>
        <taxon>Oryzinae</taxon>
        <taxon>Oryza</taxon>
        <taxon>Oryza sativa</taxon>
    </lineage>
</organism>
<feature type="region of interest" description="Disordered" evidence="1">
    <location>
        <begin position="124"/>
        <end position="168"/>
    </location>
</feature>
<accession>Q75GK5</accession>
<name>Q75GK5_ORYSJ</name>
<gene>
    <name evidence="2" type="primary">OSJNBa0010N03.12</name>
</gene>
<dbReference type="AlphaFoldDB" id="Q75GK5"/>
<protein>
    <submittedName>
        <fullName evidence="2">Uncharacterized protein</fullName>
    </submittedName>
</protein>
<evidence type="ECO:0000313" key="2">
    <source>
        <dbReference type="EMBL" id="AAS07285.1"/>
    </source>
</evidence>
<reference evidence="3" key="2">
    <citation type="journal article" date="2008" name="Nucleic Acids Res.">
        <title>The rice annotation project database (RAP-DB): 2008 update.</title>
        <authorList>
            <consortium name="The rice annotation project (RAP)"/>
        </authorList>
    </citation>
    <scope>GENOME REANNOTATION</scope>
    <source>
        <strain evidence="3">cv. Nipponbare</strain>
    </source>
</reference>
<proteinExistence type="predicted"/>
<reference evidence="3" key="1">
    <citation type="journal article" date="2005" name="Nature">
        <title>The map-based sequence of the rice genome.</title>
        <authorList>
            <consortium name="International rice genome sequencing project (IRGSP)"/>
            <person name="Matsumoto T."/>
            <person name="Wu J."/>
            <person name="Kanamori H."/>
            <person name="Katayose Y."/>
            <person name="Fujisawa M."/>
            <person name="Namiki N."/>
            <person name="Mizuno H."/>
            <person name="Yamamoto K."/>
            <person name="Antonio B.A."/>
            <person name="Baba T."/>
            <person name="Sakata K."/>
            <person name="Nagamura Y."/>
            <person name="Aoki H."/>
            <person name="Arikawa K."/>
            <person name="Arita K."/>
            <person name="Bito T."/>
            <person name="Chiden Y."/>
            <person name="Fujitsuka N."/>
            <person name="Fukunaka R."/>
            <person name="Hamada M."/>
            <person name="Harada C."/>
            <person name="Hayashi A."/>
            <person name="Hijishita S."/>
            <person name="Honda M."/>
            <person name="Hosokawa S."/>
            <person name="Ichikawa Y."/>
            <person name="Idonuma A."/>
            <person name="Iijima M."/>
            <person name="Ikeda M."/>
            <person name="Ikeno M."/>
            <person name="Ito K."/>
            <person name="Ito S."/>
            <person name="Ito T."/>
            <person name="Ito Y."/>
            <person name="Ito Y."/>
            <person name="Iwabuchi A."/>
            <person name="Kamiya K."/>
            <person name="Karasawa W."/>
            <person name="Kurita K."/>
            <person name="Katagiri S."/>
            <person name="Kikuta A."/>
            <person name="Kobayashi H."/>
            <person name="Kobayashi N."/>
            <person name="Machita K."/>
            <person name="Maehara T."/>
            <person name="Masukawa M."/>
            <person name="Mizubayashi T."/>
            <person name="Mukai Y."/>
            <person name="Nagasaki H."/>
            <person name="Nagata Y."/>
            <person name="Naito S."/>
            <person name="Nakashima M."/>
            <person name="Nakama Y."/>
            <person name="Nakamichi Y."/>
            <person name="Nakamura M."/>
            <person name="Meguro A."/>
            <person name="Negishi M."/>
            <person name="Ohta I."/>
            <person name="Ohta T."/>
            <person name="Okamoto M."/>
            <person name="Ono N."/>
            <person name="Saji S."/>
            <person name="Sakaguchi M."/>
            <person name="Sakai K."/>
            <person name="Shibata M."/>
            <person name="Shimokawa T."/>
            <person name="Song J."/>
            <person name="Takazaki Y."/>
            <person name="Terasawa K."/>
            <person name="Tsugane M."/>
            <person name="Tsuji K."/>
            <person name="Ueda S."/>
            <person name="Waki K."/>
            <person name="Yamagata H."/>
            <person name="Yamamoto M."/>
            <person name="Yamamoto S."/>
            <person name="Yamane H."/>
            <person name="Yoshiki S."/>
            <person name="Yoshihara R."/>
            <person name="Yukawa K."/>
            <person name="Zhong H."/>
            <person name="Yano M."/>
            <person name="Yuan Q."/>
            <person name="Ouyang S."/>
            <person name="Liu J."/>
            <person name="Jones K.M."/>
            <person name="Gansberger K."/>
            <person name="Moffat K."/>
            <person name="Hill J."/>
            <person name="Bera J."/>
            <person name="Fadrosh D."/>
            <person name="Jin S."/>
            <person name="Johri S."/>
            <person name="Kim M."/>
            <person name="Overton L."/>
            <person name="Reardon M."/>
            <person name="Tsitrin T."/>
            <person name="Vuong H."/>
            <person name="Weaver B."/>
            <person name="Ciecko A."/>
            <person name="Tallon L."/>
            <person name="Jackson J."/>
            <person name="Pai G."/>
            <person name="Aken S.V."/>
            <person name="Utterback T."/>
            <person name="Reidmuller S."/>
            <person name="Feldblyum T."/>
            <person name="Hsiao J."/>
            <person name="Zismann V."/>
            <person name="Iobst S."/>
            <person name="de Vazeille A.R."/>
            <person name="Buell C.R."/>
            <person name="Ying K."/>
            <person name="Li Y."/>
            <person name="Lu T."/>
            <person name="Huang Y."/>
            <person name="Zhao Q."/>
            <person name="Feng Q."/>
            <person name="Zhang L."/>
            <person name="Zhu J."/>
            <person name="Weng Q."/>
            <person name="Mu J."/>
            <person name="Lu Y."/>
            <person name="Fan D."/>
            <person name="Liu Y."/>
            <person name="Guan J."/>
            <person name="Zhang Y."/>
            <person name="Yu S."/>
            <person name="Liu X."/>
            <person name="Zhang Y."/>
            <person name="Hong G."/>
            <person name="Han B."/>
            <person name="Choisne N."/>
            <person name="Demange N."/>
            <person name="Orjeda G."/>
            <person name="Samain S."/>
            <person name="Cattolico L."/>
            <person name="Pelletier E."/>
            <person name="Couloux A."/>
            <person name="Segurens B."/>
            <person name="Wincker P."/>
            <person name="D'Hont A."/>
            <person name="Scarpelli C."/>
            <person name="Weissenbach J."/>
            <person name="Salanoubat M."/>
            <person name="Quetier F."/>
            <person name="Yu Y."/>
            <person name="Kim H.R."/>
            <person name="Rambo T."/>
            <person name="Currie J."/>
            <person name="Collura K."/>
            <person name="Luo M."/>
            <person name="Yang T."/>
            <person name="Ammiraju J.S.S."/>
            <person name="Engler F."/>
            <person name="Soderlund C."/>
            <person name="Wing R.A."/>
            <person name="Palmer L.E."/>
            <person name="de la Bastide M."/>
            <person name="Spiegel L."/>
            <person name="Nascimento L."/>
            <person name="Zutavern T."/>
            <person name="O'Shaughnessy A."/>
            <person name="Dike S."/>
            <person name="Dedhia N."/>
            <person name="Preston R."/>
            <person name="Balija V."/>
            <person name="McCombie W.R."/>
            <person name="Chow T."/>
            <person name="Chen H."/>
            <person name="Chung M."/>
            <person name="Chen C."/>
            <person name="Shaw J."/>
            <person name="Wu H."/>
            <person name="Hsiao K."/>
            <person name="Chao Y."/>
            <person name="Chu M."/>
            <person name="Cheng C."/>
            <person name="Hour A."/>
            <person name="Lee P."/>
            <person name="Lin S."/>
            <person name="Lin Y."/>
            <person name="Liou J."/>
            <person name="Liu S."/>
            <person name="Hsing Y."/>
            <person name="Raghuvanshi S."/>
            <person name="Mohanty A."/>
            <person name="Bharti A.K."/>
            <person name="Gaur A."/>
            <person name="Gupta V."/>
            <person name="Kumar D."/>
            <person name="Ravi V."/>
            <person name="Vij S."/>
            <person name="Kapur A."/>
            <person name="Khurana P."/>
            <person name="Khurana P."/>
            <person name="Khurana J.P."/>
            <person name="Tyagi A.K."/>
            <person name="Gaikwad K."/>
            <person name="Singh A."/>
            <person name="Dalal V."/>
            <person name="Srivastava S."/>
            <person name="Dixit A."/>
            <person name="Pal A.K."/>
            <person name="Ghazi I.A."/>
            <person name="Yadav M."/>
            <person name="Pandit A."/>
            <person name="Bhargava A."/>
            <person name="Sureshbabu K."/>
            <person name="Batra K."/>
            <person name="Sharma T.R."/>
            <person name="Mohapatra T."/>
            <person name="Singh N.K."/>
            <person name="Messing J."/>
            <person name="Nelson A.B."/>
            <person name="Fuks G."/>
            <person name="Kavchok S."/>
            <person name="Keizer G."/>
            <person name="Linton E."/>
            <person name="Llaca V."/>
            <person name="Song R."/>
            <person name="Tanyolac B."/>
            <person name="Young S."/>
            <person name="Ho-Il K."/>
            <person name="Hahn J.H."/>
            <person name="Sangsakoo G."/>
            <person name="Vanavichit A."/>
            <person name="de Mattos Luiz.A.T."/>
            <person name="Zimmer P.D."/>
            <person name="Malone G."/>
            <person name="Dellagostin O."/>
            <person name="de Oliveira A.C."/>
            <person name="Bevan M."/>
            <person name="Bancroft I."/>
            <person name="Minx P."/>
            <person name="Cordum H."/>
            <person name="Wilson R."/>
            <person name="Cheng Z."/>
            <person name="Jin W."/>
            <person name="Jiang J."/>
            <person name="Leong S.A."/>
            <person name="Iwama H."/>
            <person name="Gojobori T."/>
            <person name="Itoh T."/>
            <person name="Niimura Y."/>
            <person name="Fujii Y."/>
            <person name="Habara T."/>
            <person name="Sakai H."/>
            <person name="Sato Y."/>
            <person name="Wilson G."/>
            <person name="Kumar K."/>
            <person name="McCouch S."/>
            <person name="Juretic N."/>
            <person name="Hoen D."/>
            <person name="Wright S."/>
            <person name="Bruskiewich R."/>
            <person name="Bureau T."/>
            <person name="Miyao A."/>
            <person name="Hirochika H."/>
            <person name="Nishikawa T."/>
            <person name="Kadowaki K."/>
            <person name="Sugiura M."/>
            <person name="Burr B."/>
            <person name="Sasaki T."/>
        </authorList>
    </citation>
    <scope>NUCLEOTIDE SEQUENCE [LARGE SCALE GENOMIC DNA]</scope>
    <source>
        <strain evidence="3">cv. Nipponbare</strain>
    </source>
</reference>